<dbReference type="EMBL" id="JAPDNS010000002">
    <property type="protein sequence ID" value="MCW3485426.1"/>
    <property type="molecule type" value="Genomic_DNA"/>
</dbReference>
<reference evidence="2 3" key="1">
    <citation type="submission" date="2022-10" db="EMBL/GenBank/DDBJ databases">
        <title>Chitinophaga nivalis PC15 sp. nov., isolated from Pyeongchang county, South Korea.</title>
        <authorList>
            <person name="Trinh H.N."/>
        </authorList>
    </citation>
    <scope>NUCLEOTIDE SEQUENCE [LARGE SCALE GENOMIC DNA]</scope>
    <source>
        <strain evidence="2 3">PC14</strain>
    </source>
</reference>
<keyword evidence="3" id="KW-1185">Reference proteome</keyword>
<dbReference type="PANTHER" id="PTHR43760">
    <property type="entry name" value="ENDORIBONUCLEASE-RELATED"/>
    <property type="match status" value="1"/>
</dbReference>
<gene>
    <name evidence="2" type="ORF">OL497_16065</name>
</gene>
<organism evidence="2 3">
    <name type="scientific">Chitinophaga nivalis</name>
    <dbReference type="NCBI Taxonomy" id="2991709"/>
    <lineage>
        <taxon>Bacteria</taxon>
        <taxon>Pseudomonadati</taxon>
        <taxon>Bacteroidota</taxon>
        <taxon>Chitinophagia</taxon>
        <taxon>Chitinophagales</taxon>
        <taxon>Chitinophagaceae</taxon>
        <taxon>Chitinophaga</taxon>
    </lineage>
</organism>
<evidence type="ECO:0000313" key="2">
    <source>
        <dbReference type="EMBL" id="MCW3485426.1"/>
    </source>
</evidence>
<dbReference type="InterPro" id="IPR035959">
    <property type="entry name" value="RutC-like_sf"/>
</dbReference>
<dbReference type="SUPFAM" id="SSF55298">
    <property type="entry name" value="YjgF-like"/>
    <property type="match status" value="1"/>
</dbReference>
<proteinExistence type="predicted"/>
<evidence type="ECO:0000313" key="3">
    <source>
        <dbReference type="Proteomes" id="UP001207742"/>
    </source>
</evidence>
<name>A0ABT3IN86_9BACT</name>
<evidence type="ECO:0000259" key="1">
    <source>
        <dbReference type="Pfam" id="PF14588"/>
    </source>
</evidence>
<feature type="domain" description="Endoribonuclease L-PSP/chorismate mutase-like" evidence="1">
    <location>
        <begin position="9"/>
        <end position="128"/>
    </location>
</feature>
<dbReference type="Pfam" id="PF14588">
    <property type="entry name" value="YjgF_endoribonc"/>
    <property type="match status" value="1"/>
</dbReference>
<accession>A0ABT3IN86</accession>
<sequence>MENTNNAEEKFAALGLELPPAPAPLGVYKPFLIDGKYLYLSGHGPVQQDRSLIIGRIGDALDMEQGKLSARQVGLTMLSTIKTHVGSLDKIKRVIKVLGMVNCTPDFERHPYIINGCSELFAAVWGEENGIGVRSAVGFGSLPDNIPVEIEALFELY</sequence>
<dbReference type="PANTHER" id="PTHR43760:SF1">
    <property type="entry name" value="ENDORIBONUCLEASE L-PSP_CHORISMATE MUTASE-LIKE DOMAIN-CONTAINING PROTEIN"/>
    <property type="match status" value="1"/>
</dbReference>
<dbReference type="InterPro" id="IPR013813">
    <property type="entry name" value="Endoribo_LPSP/chorism_mut-like"/>
</dbReference>
<dbReference type="Proteomes" id="UP001207742">
    <property type="component" value="Unassembled WGS sequence"/>
</dbReference>
<dbReference type="CDD" id="cd02199">
    <property type="entry name" value="YjgF_YER057c_UK114_like_1"/>
    <property type="match status" value="1"/>
</dbReference>
<comment type="caution">
    <text evidence="2">The sequence shown here is derived from an EMBL/GenBank/DDBJ whole genome shotgun (WGS) entry which is preliminary data.</text>
</comment>
<dbReference type="RefSeq" id="WP_264731853.1">
    <property type="nucleotide sequence ID" value="NZ_JAPDNR010000001.1"/>
</dbReference>
<protein>
    <submittedName>
        <fullName evidence="2">RidA family protein</fullName>
    </submittedName>
</protein>
<dbReference type="Gene3D" id="3.30.1330.40">
    <property type="entry name" value="RutC-like"/>
    <property type="match status" value="1"/>
</dbReference>